<evidence type="ECO:0000256" key="1">
    <source>
        <dbReference type="SAM" id="MobiDB-lite"/>
    </source>
</evidence>
<keyword evidence="3" id="KW-1185">Reference proteome</keyword>
<comment type="caution">
    <text evidence="2">The sequence shown here is derived from an EMBL/GenBank/DDBJ whole genome shotgun (WGS) entry which is preliminary data.</text>
</comment>
<feature type="region of interest" description="Disordered" evidence="1">
    <location>
        <begin position="783"/>
        <end position="813"/>
    </location>
</feature>
<reference evidence="2" key="1">
    <citation type="submission" date="2020-05" db="EMBL/GenBank/DDBJ databases">
        <title>Phylogenomic resolution of chytrid fungi.</title>
        <authorList>
            <person name="Stajich J.E."/>
            <person name="Amses K."/>
            <person name="Simmons R."/>
            <person name="Seto K."/>
            <person name="Myers J."/>
            <person name="Bonds A."/>
            <person name="Quandt C.A."/>
            <person name="Barry K."/>
            <person name="Liu P."/>
            <person name="Grigoriev I."/>
            <person name="Longcore J.E."/>
            <person name="James T.Y."/>
        </authorList>
    </citation>
    <scope>NUCLEOTIDE SEQUENCE</scope>
    <source>
        <strain evidence="2">JEL0513</strain>
    </source>
</reference>
<dbReference type="EMBL" id="JADGJH010001170">
    <property type="protein sequence ID" value="KAJ3117399.1"/>
    <property type="molecule type" value="Genomic_DNA"/>
</dbReference>
<accession>A0AAD5XEZ1</accession>
<organism evidence="2 3">
    <name type="scientific">Physocladia obscura</name>
    <dbReference type="NCBI Taxonomy" id="109957"/>
    <lineage>
        <taxon>Eukaryota</taxon>
        <taxon>Fungi</taxon>
        <taxon>Fungi incertae sedis</taxon>
        <taxon>Chytridiomycota</taxon>
        <taxon>Chytridiomycota incertae sedis</taxon>
        <taxon>Chytridiomycetes</taxon>
        <taxon>Chytridiales</taxon>
        <taxon>Chytriomycetaceae</taxon>
        <taxon>Physocladia</taxon>
    </lineage>
</organism>
<feature type="compositionally biased region" description="Acidic residues" evidence="1">
    <location>
        <begin position="783"/>
        <end position="812"/>
    </location>
</feature>
<dbReference type="AlphaFoldDB" id="A0AAD5XEZ1"/>
<dbReference type="Proteomes" id="UP001211907">
    <property type="component" value="Unassembled WGS sequence"/>
</dbReference>
<proteinExistence type="predicted"/>
<feature type="region of interest" description="Disordered" evidence="1">
    <location>
        <begin position="71"/>
        <end position="97"/>
    </location>
</feature>
<evidence type="ECO:0000313" key="2">
    <source>
        <dbReference type="EMBL" id="KAJ3117399.1"/>
    </source>
</evidence>
<protein>
    <submittedName>
        <fullName evidence="2">Uncharacterized protein</fullName>
    </submittedName>
</protein>
<gene>
    <name evidence="2" type="ORF">HK100_000833</name>
</gene>
<evidence type="ECO:0000313" key="3">
    <source>
        <dbReference type="Proteomes" id="UP001211907"/>
    </source>
</evidence>
<sequence>MNINAVLPAPIVVRILAYAAGMTKTAAMPLLALPQLPFFYSSASSSVPDNIVAFELAVLAIVKAVGDGSNNYNKDDNNDYEDDDPDSIMHDVDDGSPETAFTRTTITTIAATARSSSSSSILSSLPHSSHELQHKTRNIWRVVAVGVLSGSRGGAGAGLGSSVDAGRLLSLRRMHRVALTRGGLDAPTLALVGVGAEEATLRARLASHVFIATPALSPAAARAVLAGLVDAKAKAARLFAPCRPSASATTHQESIYQESTQATTNTTAAAVTQSTPLVLPLTGISVVVRPPEFLQQDAILTRNEDATNDLSQVLAAIIDALIHANALYKHHASICRSSSCSYPTDNPLFSLKSLAVHVVTESKGRTAARPETARTTTATALSSLINNGGLFDEASTSEVNESLNFNDPIFVDSSITELNETVNESSFNSNNRIAESPFFLPNNNTNNTNNNNADVVDFDSEWTKSNQLWQRLAKLTAHTIESLQLRVMGPVGVRGWIVDWGAFVVAATTASTNDRIGASTSANIRLYDAVSPADGLRRRHVRIYEEDNGIVNVFDPFAVEGSYGSGSGVSGVAVHQKDEWAQLKQIMYGTSNPTITAASTATAIKSTTLNAHPTYHFYAPTVPLSANPSKKLRILRQDAHGLHFPTLPLTLTTLHLRMPALAMQPTLTHLIMLRHVSLGYGNWDRLVFAGGSVAAGAGGGSAWISGGDGPGRGSGYGMRGGYGIGNGDGESGLAGNSSLAIENVKRLLMSLGGGKGEGRERLETLAVGEIDQKTVKAVFFGFDEDHDDGLDDNDDDDEDDDGDDEVEEDEDHQQDVLTELQIAAAAATSDVAATTITGTIDSRIDNYYHQPSSSSFARAANLLTQHQSRHNHRNGNNSASSDMQQSLIYYSQLPPPPFSALRNLWLRVVPERLSLDRISSIVNVCPALETFDVTYDASKLIEELSAASGVAGAVGVAGGISRIVKLYVDCVWSLDAWKDGSFTGEIDGGGSGGDSKKNWIQVNEKGKRVLQQDMMAVNMKEVEDVIGKNLYSGASHQRWLQQRQRRRRRRRVKLNLWMNDQHFSEMGHHHNFDDVEKRIRAQTVRKDEDGEWSGVYIRD</sequence>
<name>A0AAD5XEZ1_9FUNG</name>